<dbReference type="PANTHER" id="PTHR37531">
    <property type="entry name" value="HEME EXPORTER PROTEIN D"/>
    <property type="match status" value="1"/>
</dbReference>
<comment type="caution">
    <text evidence="13">The sequence shown here is derived from an EMBL/GenBank/DDBJ whole genome shotgun (WGS) entry which is preliminary data.</text>
</comment>
<comment type="subcellular location">
    <subcellularLocation>
        <location evidence="2 12">Cell inner membrane</location>
        <topology evidence="2 12">Single-pass membrane protein</topology>
    </subcellularLocation>
</comment>
<dbReference type="GO" id="GO:0005886">
    <property type="term" value="C:plasma membrane"/>
    <property type="evidence" value="ECO:0007669"/>
    <property type="project" value="UniProtKB-SubCell"/>
</dbReference>
<keyword evidence="7 12" id="KW-0997">Cell inner membrane</keyword>
<dbReference type="InterPro" id="IPR007078">
    <property type="entry name" value="Haem_export_protD_CcmD"/>
</dbReference>
<evidence type="ECO:0000313" key="13">
    <source>
        <dbReference type="EMBL" id="KAA0694599.1"/>
    </source>
</evidence>
<dbReference type="GO" id="GO:0017004">
    <property type="term" value="P:cytochrome complex assembly"/>
    <property type="evidence" value="ECO:0007669"/>
    <property type="project" value="UniProtKB-KW"/>
</dbReference>
<dbReference type="Pfam" id="PF04995">
    <property type="entry name" value="CcmD"/>
    <property type="match status" value="1"/>
</dbReference>
<evidence type="ECO:0000256" key="1">
    <source>
        <dbReference type="ARBA" id="ARBA00002442"/>
    </source>
</evidence>
<keyword evidence="9 12" id="KW-0201">Cytochrome c-type biogenesis</keyword>
<organism evidence="13 14">
    <name type="scientific">Halopseudomonas laoshanensis</name>
    <dbReference type="NCBI Taxonomy" id="2268758"/>
    <lineage>
        <taxon>Bacteria</taxon>
        <taxon>Pseudomonadati</taxon>
        <taxon>Pseudomonadota</taxon>
        <taxon>Gammaproteobacteria</taxon>
        <taxon>Pseudomonadales</taxon>
        <taxon>Pseudomonadaceae</taxon>
        <taxon>Halopseudomonas</taxon>
    </lineage>
</organism>
<evidence type="ECO:0000256" key="12">
    <source>
        <dbReference type="RuleBase" id="RU363101"/>
    </source>
</evidence>
<accession>A0A7V7GTX9</accession>
<keyword evidence="10 12" id="KW-1133">Transmembrane helix</keyword>
<keyword evidence="11 12" id="KW-0472">Membrane</keyword>
<dbReference type="Proteomes" id="UP000463138">
    <property type="component" value="Unassembled WGS sequence"/>
</dbReference>
<keyword evidence="5 12" id="KW-0813">Transport</keyword>
<evidence type="ECO:0000256" key="4">
    <source>
        <dbReference type="ARBA" id="ARBA00016461"/>
    </source>
</evidence>
<evidence type="ECO:0000256" key="10">
    <source>
        <dbReference type="ARBA" id="ARBA00022989"/>
    </source>
</evidence>
<gene>
    <name evidence="13" type="primary">ccmD</name>
    <name evidence="13" type="ORF">DT594_06795</name>
</gene>
<evidence type="ECO:0000256" key="6">
    <source>
        <dbReference type="ARBA" id="ARBA00022475"/>
    </source>
</evidence>
<comment type="similarity">
    <text evidence="3 12">Belongs to the CcmD/CycX/HelD family.</text>
</comment>
<keyword evidence="8 12" id="KW-0812">Transmembrane</keyword>
<dbReference type="GO" id="GO:0015886">
    <property type="term" value="P:heme transport"/>
    <property type="evidence" value="ECO:0007669"/>
    <property type="project" value="InterPro"/>
</dbReference>
<evidence type="ECO:0000256" key="7">
    <source>
        <dbReference type="ARBA" id="ARBA00022519"/>
    </source>
</evidence>
<evidence type="ECO:0000256" key="9">
    <source>
        <dbReference type="ARBA" id="ARBA00022748"/>
    </source>
</evidence>
<evidence type="ECO:0000256" key="8">
    <source>
        <dbReference type="ARBA" id="ARBA00022692"/>
    </source>
</evidence>
<sequence>MFMTSFAQWLAMDGHGPYVWSAYLITAVVLALNVVQPMLAHRRLVEVEARRRRRGEV</sequence>
<name>A0A7V7GTX9_9GAMM</name>
<dbReference type="PANTHER" id="PTHR37531:SF1">
    <property type="entry name" value="HEME EXPORTER PROTEIN D"/>
    <property type="match status" value="1"/>
</dbReference>
<evidence type="ECO:0000256" key="5">
    <source>
        <dbReference type="ARBA" id="ARBA00022448"/>
    </source>
</evidence>
<evidence type="ECO:0000256" key="2">
    <source>
        <dbReference type="ARBA" id="ARBA00004377"/>
    </source>
</evidence>
<evidence type="ECO:0000256" key="11">
    <source>
        <dbReference type="ARBA" id="ARBA00023136"/>
    </source>
</evidence>
<keyword evidence="6 12" id="KW-1003">Cell membrane</keyword>
<dbReference type="AlphaFoldDB" id="A0A7V7GTX9"/>
<dbReference type="OrthoDB" id="9815607at2"/>
<keyword evidence="14" id="KW-1185">Reference proteome</keyword>
<comment type="function">
    <text evidence="1 12">Required for the export of heme to the periplasm for the biogenesis of c-type cytochromes.</text>
</comment>
<protein>
    <recommendedName>
        <fullName evidence="4 12">Heme exporter protein D</fullName>
    </recommendedName>
</protein>
<feature type="transmembrane region" description="Helical" evidence="12">
    <location>
        <begin position="20"/>
        <end position="40"/>
    </location>
</feature>
<reference evidence="13 14" key="1">
    <citation type="submission" date="2018-07" db="EMBL/GenBank/DDBJ databases">
        <title>Pseudomonas laoshanensis sp. nov., isolated from soil.</title>
        <authorList>
            <person name="Sun J."/>
            <person name="Yu L."/>
            <person name="Wang M."/>
            <person name="Zhang C."/>
        </authorList>
    </citation>
    <scope>NUCLEOTIDE SEQUENCE [LARGE SCALE GENOMIC DNA]</scope>
    <source>
        <strain evidence="13 14">Y22</strain>
    </source>
</reference>
<dbReference type="EMBL" id="QOVF01000002">
    <property type="protein sequence ID" value="KAA0694599.1"/>
    <property type="molecule type" value="Genomic_DNA"/>
</dbReference>
<proteinExistence type="inferred from homology"/>
<dbReference type="NCBIfam" id="TIGR03141">
    <property type="entry name" value="cytochro_ccmD"/>
    <property type="match status" value="1"/>
</dbReference>
<evidence type="ECO:0000256" key="3">
    <source>
        <dbReference type="ARBA" id="ARBA00008741"/>
    </source>
</evidence>
<dbReference type="GO" id="GO:1903607">
    <property type="term" value="P:cytochrome c biosynthetic process"/>
    <property type="evidence" value="ECO:0007669"/>
    <property type="project" value="TreeGrafter"/>
</dbReference>
<evidence type="ECO:0000313" key="14">
    <source>
        <dbReference type="Proteomes" id="UP000463138"/>
    </source>
</evidence>
<dbReference type="InterPro" id="IPR052075">
    <property type="entry name" value="Heme_exporter_D"/>
</dbReference>